<feature type="compositionally biased region" description="Polar residues" evidence="1">
    <location>
        <begin position="242"/>
        <end position="256"/>
    </location>
</feature>
<feature type="region of interest" description="Disordered" evidence="1">
    <location>
        <begin position="234"/>
        <end position="271"/>
    </location>
</feature>
<keyword evidence="3" id="KW-1185">Reference proteome</keyword>
<proteinExistence type="predicted"/>
<dbReference type="EMBL" id="JARBHB010000004">
    <property type="protein sequence ID" value="KAJ8885721.1"/>
    <property type="molecule type" value="Genomic_DNA"/>
</dbReference>
<organism evidence="2 3">
    <name type="scientific">Dryococelus australis</name>
    <dbReference type="NCBI Taxonomy" id="614101"/>
    <lineage>
        <taxon>Eukaryota</taxon>
        <taxon>Metazoa</taxon>
        <taxon>Ecdysozoa</taxon>
        <taxon>Arthropoda</taxon>
        <taxon>Hexapoda</taxon>
        <taxon>Insecta</taxon>
        <taxon>Pterygota</taxon>
        <taxon>Neoptera</taxon>
        <taxon>Polyneoptera</taxon>
        <taxon>Phasmatodea</taxon>
        <taxon>Verophasmatodea</taxon>
        <taxon>Anareolatae</taxon>
        <taxon>Phasmatidae</taxon>
        <taxon>Eurycanthinae</taxon>
        <taxon>Dryococelus</taxon>
    </lineage>
</organism>
<evidence type="ECO:0000313" key="3">
    <source>
        <dbReference type="Proteomes" id="UP001159363"/>
    </source>
</evidence>
<evidence type="ECO:0000313" key="2">
    <source>
        <dbReference type="EMBL" id="KAJ8885721.1"/>
    </source>
</evidence>
<protein>
    <submittedName>
        <fullName evidence="2">Uncharacterized protein</fullName>
    </submittedName>
</protein>
<evidence type="ECO:0000256" key="1">
    <source>
        <dbReference type="SAM" id="MobiDB-lite"/>
    </source>
</evidence>
<reference evidence="2 3" key="1">
    <citation type="submission" date="2023-02" db="EMBL/GenBank/DDBJ databases">
        <title>LHISI_Scaffold_Assembly.</title>
        <authorList>
            <person name="Stuart O.P."/>
            <person name="Cleave R."/>
            <person name="Magrath M.J.L."/>
            <person name="Mikheyev A.S."/>
        </authorList>
    </citation>
    <scope>NUCLEOTIDE SEQUENCE [LARGE SCALE GENOMIC DNA]</scope>
    <source>
        <strain evidence="2">Daus_M_001</strain>
        <tissue evidence="2">Leg muscle</tissue>
    </source>
</reference>
<accession>A0ABQ9HMW1</accession>
<comment type="caution">
    <text evidence="2">The sequence shown here is derived from an EMBL/GenBank/DDBJ whole genome shotgun (WGS) entry which is preliminary data.</text>
</comment>
<sequence length="757" mass="84181">MGVIEVSMEKRQNKRVGKREIPEKTRRPTALSCTIPTCESPVTRPGIEPGSHGWETSRLTAQPTRPLTRIIRSRIGCSRGLAVEDPNHGDLVLIPGGVLADFQMWETWRAFPINGDFSQGIHFSLALQFCKLLHSKSFSPFHLSAGRRPPTIARCVIVLRTAETPCNVTWNRRNRAATRAPPPGASPVTVTASLVSGQHRARGGSECEALVDFASESRLSKACYNRDIDRVPKRSAAELPDSPTSSNTRLAKNPPTNGIVRHDSHTRKPGYPAGDLTRIAWMGGEQANRSATSAPVSGYSLLNDISAIVMTVAFVRFSSVKDDTTASSVVADASLLFYSSYVRYGHFHDDKQLAGPGNHDIWGGIEHGFFHGDDFVYDETEVGIFSKSCHGRRHERTTCGLTDPPVPDDRSNIQIFEQVFTLPIRIHGEHEDIFQESRHGSLFPNTMRCIIAGPSSCGNTCVLLSLLEENKGLRFEHVYLYSKSVQQPKYQLLARVLQAVEGLGYFPCSDYKDAVLPSEALPNSIFIFDDFACEKQTHIQEYFSMGRHSCVDCVYLRQTFSRIPKQMLRDNANVLVLFRMDNMNLQDAYDDQVNMDMTKLVIEGEAGSEVDHKESIDDDYDGSDNVEVYGDSPDVPTYFHNEFPSTSDVKKAEDAANTDYTFTEDLNKLVDRLEYLLYIHKQGDFSNMKETLRWSGAGMQGRGKREVPRENPPASGIVQHDSHMRVSGSEPTGYRARIAVVGGERSSYCAAAAPTLQ</sequence>
<feature type="region of interest" description="Disordered" evidence="1">
    <location>
        <begin position="1"/>
        <end position="29"/>
    </location>
</feature>
<gene>
    <name evidence="2" type="ORF">PR048_011919</name>
</gene>
<dbReference type="Proteomes" id="UP001159363">
    <property type="component" value="Chromosome X"/>
</dbReference>
<name>A0ABQ9HMW1_9NEOP</name>